<dbReference type="Pfam" id="PF00589">
    <property type="entry name" value="Phage_integrase"/>
    <property type="match status" value="1"/>
</dbReference>
<evidence type="ECO:0000256" key="2">
    <source>
        <dbReference type="SAM" id="MobiDB-lite"/>
    </source>
</evidence>
<evidence type="ECO:0000313" key="5">
    <source>
        <dbReference type="Proteomes" id="UP001432000"/>
    </source>
</evidence>
<feature type="domain" description="Tyr recombinase" evidence="3">
    <location>
        <begin position="466"/>
        <end position="673"/>
    </location>
</feature>
<dbReference type="InterPro" id="IPR002104">
    <property type="entry name" value="Integrase_catalytic"/>
</dbReference>
<keyword evidence="1" id="KW-0233">DNA recombination</keyword>
<dbReference type="PANTHER" id="PTHR30349:SF64">
    <property type="entry name" value="PROPHAGE INTEGRASE INTD-RELATED"/>
    <property type="match status" value="1"/>
</dbReference>
<name>A0ABZ2PLE9_9NOCA</name>
<dbReference type="PROSITE" id="PS51898">
    <property type="entry name" value="TYR_RECOMBINASE"/>
    <property type="match status" value="1"/>
</dbReference>
<dbReference type="CDD" id="cd00397">
    <property type="entry name" value="DNA_BRE_C"/>
    <property type="match status" value="1"/>
</dbReference>
<evidence type="ECO:0000313" key="4">
    <source>
        <dbReference type="EMBL" id="WXG69829.1"/>
    </source>
</evidence>
<evidence type="ECO:0000259" key="3">
    <source>
        <dbReference type="PROSITE" id="PS51898"/>
    </source>
</evidence>
<dbReference type="PANTHER" id="PTHR30349">
    <property type="entry name" value="PHAGE INTEGRASE-RELATED"/>
    <property type="match status" value="1"/>
</dbReference>
<dbReference type="InterPro" id="IPR013762">
    <property type="entry name" value="Integrase-like_cat_sf"/>
</dbReference>
<keyword evidence="5" id="KW-1185">Reference proteome</keyword>
<organism evidence="4 5">
    <name type="scientific">Rhodococcus sovatensis</name>
    <dbReference type="NCBI Taxonomy" id="1805840"/>
    <lineage>
        <taxon>Bacteria</taxon>
        <taxon>Bacillati</taxon>
        <taxon>Actinomycetota</taxon>
        <taxon>Actinomycetes</taxon>
        <taxon>Mycobacteriales</taxon>
        <taxon>Nocardiaceae</taxon>
        <taxon>Rhodococcus</taxon>
    </lineage>
</organism>
<feature type="region of interest" description="Disordered" evidence="2">
    <location>
        <begin position="1"/>
        <end position="22"/>
    </location>
</feature>
<dbReference type="Gene3D" id="1.10.443.10">
    <property type="entry name" value="Intergrase catalytic core"/>
    <property type="match status" value="1"/>
</dbReference>
<dbReference type="RefSeq" id="WP_338890846.1">
    <property type="nucleotide sequence ID" value="NZ_CP147846.1"/>
</dbReference>
<dbReference type="InterPro" id="IPR050090">
    <property type="entry name" value="Tyrosine_recombinase_XerCD"/>
</dbReference>
<dbReference type="InterPro" id="IPR011010">
    <property type="entry name" value="DNA_brk_join_enz"/>
</dbReference>
<proteinExistence type="predicted"/>
<gene>
    <name evidence="4" type="ORF">WDS16_04575</name>
</gene>
<protein>
    <submittedName>
        <fullName evidence="4">Site-specific integrase</fullName>
    </submittedName>
</protein>
<dbReference type="SUPFAM" id="SSF56349">
    <property type="entry name" value="DNA breaking-rejoining enzymes"/>
    <property type="match status" value="1"/>
</dbReference>
<evidence type="ECO:0000256" key="1">
    <source>
        <dbReference type="ARBA" id="ARBA00023172"/>
    </source>
</evidence>
<dbReference type="EMBL" id="CP147846">
    <property type="protein sequence ID" value="WXG69829.1"/>
    <property type="molecule type" value="Genomic_DNA"/>
</dbReference>
<reference evidence="4 5" key="1">
    <citation type="submission" date="2024-03" db="EMBL/GenBank/DDBJ databases">
        <title>Natural products discovery in diverse microorganisms through a two-stage MS feature dereplication strategy.</title>
        <authorList>
            <person name="Zhang R."/>
        </authorList>
    </citation>
    <scope>NUCLEOTIDE SEQUENCE [LARGE SCALE GENOMIC DNA]</scope>
    <source>
        <strain evidence="4 5">18930</strain>
    </source>
</reference>
<sequence length="799" mass="91391">MSSTRTDRPRKHRARDTATATRFSRPAIVAAPAIPRLRHRRGDLSNAPLASLRTLSAQLWPAPDSRRSNRDRGLFLLTEYLLRHPGSTWQERWDASELHILALSAEELTTTVATRAQFGQALGAMFALRVIRPTLTSFKANMLKKYTEQFVIAESDPQLNSYIDAVHGSDSTETFKMRAVVEVCTALTVQGIPFADLTPEAFLHHAVLTREATTRTGLHTLKYIGHLAWQVLHAIGQFPPNAPSTLRGALRSPQLTTTEMVDRHQIADREVRQMFIDYLDRRGPDLKYSSLSNTATVLVGVFWKALEAIHPQQRDLRVSDEHYEQWRATLDFRTDGTPRSGPWVVTMAVQALYYDIQAWAVDEPQRWARWSAPCPVPRSDVRAHAAHKRRVQEQTYDQIRVLQPLLPVLVEYVDQRNQHWRRVLELASAAAHNEQFMHDGHTYTRIITRGDTQLIEAGDPPGVHARSPRFGRTIDVALYEDAAFWVWAVIDTLRHSGIRIEELTELSHLSVRQYQRPNGEVVALLVIAPSKSDRERVIPMSAELFHVIACIIRRITKNTRSVPLATRYDDYERTTVEPQPFLFQRRIGQRLEVMTNGAIGTTIRKVCKDLAEIDPRFSGVHFRPHDFRRLFATELVNNGLPIHIGAALLGHLNLDTTRGYVAVFEEDVTRHYQAHLQRRRALRPPEEYVPVTAEEWTEFEAHFDKRKVELGSCGRPYATPCSHEHACIRCPMLHVDPKMIIRLIEIETDLESRRERAQSEGWIGEIEGIELTLTFLRSKRAEADRLSTRTTELGLPDFR</sequence>
<dbReference type="Proteomes" id="UP001432000">
    <property type="component" value="Chromosome"/>
</dbReference>
<accession>A0ABZ2PLE9</accession>